<dbReference type="Gene3D" id="3.40.50.720">
    <property type="entry name" value="NAD(P)-binding Rossmann-like Domain"/>
    <property type="match status" value="1"/>
</dbReference>
<dbReference type="GO" id="GO:0005829">
    <property type="term" value="C:cytosol"/>
    <property type="evidence" value="ECO:0007669"/>
    <property type="project" value="TreeGrafter"/>
</dbReference>
<evidence type="ECO:0000256" key="2">
    <source>
        <dbReference type="ARBA" id="ARBA00023141"/>
    </source>
</evidence>
<proteinExistence type="predicted"/>
<evidence type="ECO:0000313" key="6">
    <source>
        <dbReference type="Proteomes" id="UP000317291"/>
    </source>
</evidence>
<dbReference type="InterPro" id="IPR013708">
    <property type="entry name" value="Shikimate_DH-bd_N"/>
</dbReference>
<dbReference type="InterPro" id="IPR010110">
    <property type="entry name" value="Shikimate_DH_AroM-type"/>
</dbReference>
<keyword evidence="6" id="KW-1185">Reference proteome</keyword>
<evidence type="ECO:0000259" key="3">
    <source>
        <dbReference type="Pfam" id="PF08501"/>
    </source>
</evidence>
<name>A0A5C5RBF9_9ACTN</name>
<dbReference type="InterPro" id="IPR041121">
    <property type="entry name" value="SDH_C"/>
</dbReference>
<dbReference type="PANTHER" id="PTHR21089:SF1">
    <property type="entry name" value="BIFUNCTIONAL 3-DEHYDROQUINATE DEHYDRATASE_SHIKIMATE DEHYDROGENASE, CHLOROPLASTIC"/>
    <property type="match status" value="1"/>
</dbReference>
<dbReference type="InterPro" id="IPR046346">
    <property type="entry name" value="Aminoacid_DH-like_N_sf"/>
</dbReference>
<dbReference type="SUPFAM" id="SSF53223">
    <property type="entry name" value="Aminoacid dehydrogenase-like, N-terminal domain"/>
    <property type="match status" value="1"/>
</dbReference>
<dbReference type="EMBL" id="VIGW01000003">
    <property type="protein sequence ID" value="TWS20280.1"/>
    <property type="molecule type" value="Genomic_DNA"/>
</dbReference>
<dbReference type="InterPro" id="IPR036291">
    <property type="entry name" value="NAD(P)-bd_dom_sf"/>
</dbReference>
<dbReference type="AlphaFoldDB" id="A0A5C5RBF9"/>
<keyword evidence="2" id="KW-0057">Aromatic amino acid biosynthesis</keyword>
<dbReference type="Proteomes" id="UP000317291">
    <property type="component" value="Unassembled WGS sequence"/>
</dbReference>
<dbReference type="FunFam" id="3.40.50.10860:FF:000018">
    <property type="entry name" value="Shikimate 5-dehydrogenase AroE"/>
    <property type="match status" value="1"/>
</dbReference>
<dbReference type="Gene3D" id="3.40.50.10860">
    <property type="entry name" value="Leucine Dehydrogenase, chain A, domain 1"/>
    <property type="match status" value="1"/>
</dbReference>
<accession>A0A5C5RBF9</accession>
<comment type="pathway">
    <text evidence="1">Metabolic intermediate biosynthesis; chorismate biosynthesis; chorismate from D-erythrose 4-phosphate and phosphoenolpyruvate: step 4/7.</text>
</comment>
<feature type="domain" description="Shikimate dehydrogenase substrate binding N-terminal" evidence="3">
    <location>
        <begin position="10"/>
        <end position="91"/>
    </location>
</feature>
<dbReference type="EC" id="1.1.1.25" evidence="5"/>
<dbReference type="SUPFAM" id="SSF51735">
    <property type="entry name" value="NAD(P)-binding Rossmann-fold domains"/>
    <property type="match status" value="1"/>
</dbReference>
<reference evidence="5 6" key="1">
    <citation type="submission" date="2019-06" db="EMBL/GenBank/DDBJ databases">
        <title>Tsukamurella conjunctivitidis sp. nov., Tsukamurella assacharolytica sp. nov. and Tsukamurella sputae sp. nov. isolated from patients with conjunctivitis, bacteraemia (lymphoma) and respiratory infection (sputum) in Hong Kong.</title>
        <authorList>
            <person name="Teng J.L.L."/>
            <person name="Lee H.H."/>
            <person name="Fong J.Y.H."/>
            <person name="Fok K.M.N."/>
            <person name="Lau S.K.P."/>
            <person name="Woo P.C.Y."/>
        </authorList>
    </citation>
    <scope>NUCLEOTIDE SEQUENCE [LARGE SCALE GENOMIC DNA]</scope>
    <source>
        <strain evidence="5 6">HKU71</strain>
    </source>
</reference>
<dbReference type="NCBIfam" id="TIGR01809">
    <property type="entry name" value="Shik-DH-AROM"/>
    <property type="match status" value="1"/>
</dbReference>
<dbReference type="GO" id="GO:0004764">
    <property type="term" value="F:shikimate 3-dehydrogenase (NADP+) activity"/>
    <property type="evidence" value="ECO:0007669"/>
    <property type="project" value="UniProtKB-EC"/>
</dbReference>
<dbReference type="CDD" id="cd01065">
    <property type="entry name" value="NAD_bind_Shikimate_DH"/>
    <property type="match status" value="1"/>
</dbReference>
<evidence type="ECO:0000256" key="1">
    <source>
        <dbReference type="ARBA" id="ARBA00004871"/>
    </source>
</evidence>
<dbReference type="Pfam" id="PF18317">
    <property type="entry name" value="SDH_C"/>
    <property type="match status" value="1"/>
</dbReference>
<feature type="domain" description="SDH C-terminal" evidence="4">
    <location>
        <begin position="238"/>
        <end position="267"/>
    </location>
</feature>
<sequence length="274" mass="27927">MRAVTRRAAVLGKPIAHSLSPVLHSAAFAALGLDWTYERIECDAAELPGLVGGLDPEWVGVSVTMPGKFAALRFADERTERAVTVGSANTLVRTEAGWLADCTDVDGAEGLLEECGATGESAAVVGAGGTARPVFAALAGRGFIRTTVLARSEERAQDALACAEAFGLAASWAPLTAAAVPPTDVVVSTLPGPAQSDDFALMDALSSAAPAVADVAYDPWPTLLVAAAESKGARTAGGLTMLLHQAFRQAEWFTGEPAPRAAMTAALAAARAAG</sequence>
<keyword evidence="2" id="KW-0028">Amino-acid biosynthesis</keyword>
<dbReference type="GO" id="GO:0050661">
    <property type="term" value="F:NADP binding"/>
    <property type="evidence" value="ECO:0007669"/>
    <property type="project" value="TreeGrafter"/>
</dbReference>
<dbReference type="PANTHER" id="PTHR21089">
    <property type="entry name" value="SHIKIMATE DEHYDROGENASE"/>
    <property type="match status" value="1"/>
</dbReference>
<protein>
    <submittedName>
        <fullName evidence="5">Shikimate dehydrogenase</fullName>
        <ecNumber evidence="5">1.1.1.25</ecNumber>
    </submittedName>
</protein>
<dbReference type="GO" id="GO:0009073">
    <property type="term" value="P:aromatic amino acid family biosynthetic process"/>
    <property type="evidence" value="ECO:0007669"/>
    <property type="project" value="UniProtKB-KW"/>
</dbReference>
<organism evidence="5 6">
    <name type="scientific">Tsukamurella asaccharolytica</name>
    <dbReference type="NCBI Taxonomy" id="2592067"/>
    <lineage>
        <taxon>Bacteria</taxon>
        <taxon>Bacillati</taxon>
        <taxon>Actinomycetota</taxon>
        <taxon>Actinomycetes</taxon>
        <taxon>Mycobacteriales</taxon>
        <taxon>Tsukamurellaceae</taxon>
        <taxon>Tsukamurella</taxon>
    </lineage>
</organism>
<evidence type="ECO:0000313" key="5">
    <source>
        <dbReference type="EMBL" id="TWS20280.1"/>
    </source>
</evidence>
<dbReference type="InterPro" id="IPR022893">
    <property type="entry name" value="Shikimate_DH_fam"/>
</dbReference>
<dbReference type="NCBIfam" id="NF001311">
    <property type="entry name" value="PRK00258.1-3"/>
    <property type="match status" value="1"/>
</dbReference>
<dbReference type="Pfam" id="PF08501">
    <property type="entry name" value="Shikimate_dh_N"/>
    <property type="match status" value="1"/>
</dbReference>
<dbReference type="OrthoDB" id="9776868at2"/>
<comment type="caution">
    <text evidence="5">The sequence shown here is derived from an EMBL/GenBank/DDBJ whole genome shotgun (WGS) entry which is preliminary data.</text>
</comment>
<evidence type="ECO:0000259" key="4">
    <source>
        <dbReference type="Pfam" id="PF18317"/>
    </source>
</evidence>
<gene>
    <name evidence="5" type="ORF">FK529_07830</name>
</gene>
<dbReference type="GO" id="GO:0009423">
    <property type="term" value="P:chorismate biosynthetic process"/>
    <property type="evidence" value="ECO:0007669"/>
    <property type="project" value="TreeGrafter"/>
</dbReference>
<dbReference type="GO" id="GO:0019632">
    <property type="term" value="P:shikimate metabolic process"/>
    <property type="evidence" value="ECO:0007669"/>
    <property type="project" value="TreeGrafter"/>
</dbReference>
<keyword evidence="5" id="KW-0560">Oxidoreductase</keyword>